<dbReference type="AlphaFoldDB" id="A0A4Y2SFT8"/>
<dbReference type="EMBL" id="BGPR01021445">
    <property type="protein sequence ID" value="GBN86741.1"/>
    <property type="molecule type" value="Genomic_DNA"/>
</dbReference>
<accession>A0A4Y2SFT8</accession>
<gene>
    <name evidence="1" type="ORF">AVEN_209243_1</name>
</gene>
<name>A0A4Y2SFT8_ARAVE</name>
<keyword evidence="2" id="KW-1185">Reference proteome</keyword>
<organism evidence="1 2">
    <name type="scientific">Araneus ventricosus</name>
    <name type="common">Orbweaver spider</name>
    <name type="synonym">Epeira ventricosa</name>
    <dbReference type="NCBI Taxonomy" id="182803"/>
    <lineage>
        <taxon>Eukaryota</taxon>
        <taxon>Metazoa</taxon>
        <taxon>Ecdysozoa</taxon>
        <taxon>Arthropoda</taxon>
        <taxon>Chelicerata</taxon>
        <taxon>Arachnida</taxon>
        <taxon>Araneae</taxon>
        <taxon>Araneomorphae</taxon>
        <taxon>Entelegynae</taxon>
        <taxon>Araneoidea</taxon>
        <taxon>Araneidae</taxon>
        <taxon>Araneus</taxon>
    </lineage>
</organism>
<comment type="caution">
    <text evidence="1">The sequence shown here is derived from an EMBL/GenBank/DDBJ whole genome shotgun (WGS) entry which is preliminary data.</text>
</comment>
<proteinExistence type="predicted"/>
<evidence type="ECO:0000313" key="1">
    <source>
        <dbReference type="EMBL" id="GBN86741.1"/>
    </source>
</evidence>
<reference evidence="1 2" key="1">
    <citation type="journal article" date="2019" name="Sci. Rep.">
        <title>Orb-weaving spider Araneus ventricosus genome elucidates the spidroin gene catalogue.</title>
        <authorList>
            <person name="Kono N."/>
            <person name="Nakamura H."/>
            <person name="Ohtoshi R."/>
            <person name="Moran D.A.P."/>
            <person name="Shinohara A."/>
            <person name="Yoshida Y."/>
            <person name="Fujiwara M."/>
            <person name="Mori M."/>
            <person name="Tomita M."/>
            <person name="Arakawa K."/>
        </authorList>
    </citation>
    <scope>NUCLEOTIDE SEQUENCE [LARGE SCALE GENOMIC DNA]</scope>
</reference>
<evidence type="ECO:0000313" key="2">
    <source>
        <dbReference type="Proteomes" id="UP000499080"/>
    </source>
</evidence>
<dbReference type="Proteomes" id="UP000499080">
    <property type="component" value="Unassembled WGS sequence"/>
</dbReference>
<sequence length="200" mass="22655">MIFPPAVANFYVIGLENSDQSNARFKRFVLSIIALMVCIRTNSKTLYNFIIDIFPVSCKVFEIGTLTPLFASRWSCKRSHRAEHWHFIIPGHQVCGNSCRRSQVNVGWEDLSGQPVRSASICQKFHFEASGNVALLLVSARCFKVFIRSGKYCAIIFLFHVTVNKLVSLVKFLLDGSPALPYLTCHNFQNYCHGESQKKS</sequence>
<protein>
    <submittedName>
        <fullName evidence="1">Uncharacterized protein</fullName>
    </submittedName>
</protein>